<comment type="caution">
    <text evidence="2">The sequence shown here is derived from an EMBL/GenBank/DDBJ whole genome shotgun (WGS) entry which is preliminary data.</text>
</comment>
<dbReference type="EMBL" id="BTSY01000003">
    <property type="protein sequence ID" value="GMT18943.1"/>
    <property type="molecule type" value="Genomic_DNA"/>
</dbReference>
<feature type="transmembrane region" description="Helical" evidence="1">
    <location>
        <begin position="54"/>
        <end position="81"/>
    </location>
</feature>
<name>A0AAV5VKW4_9BILA</name>
<evidence type="ECO:0000313" key="2">
    <source>
        <dbReference type="EMBL" id="GMT18943.1"/>
    </source>
</evidence>
<protein>
    <recommendedName>
        <fullName evidence="4">G protein-coupled receptor</fullName>
    </recommendedName>
</protein>
<reference evidence="2" key="1">
    <citation type="submission" date="2023-10" db="EMBL/GenBank/DDBJ databases">
        <title>Genome assembly of Pristionchus species.</title>
        <authorList>
            <person name="Yoshida K."/>
            <person name="Sommer R.J."/>
        </authorList>
    </citation>
    <scope>NUCLEOTIDE SEQUENCE</scope>
    <source>
        <strain evidence="2">RS5133</strain>
    </source>
</reference>
<feature type="transmembrane region" description="Helical" evidence="1">
    <location>
        <begin position="12"/>
        <end position="34"/>
    </location>
</feature>
<keyword evidence="1" id="KW-0812">Transmembrane</keyword>
<accession>A0AAV5VKW4</accession>
<dbReference type="Proteomes" id="UP001432322">
    <property type="component" value="Unassembled WGS sequence"/>
</dbReference>
<organism evidence="2 3">
    <name type="scientific">Pristionchus fissidentatus</name>
    <dbReference type="NCBI Taxonomy" id="1538716"/>
    <lineage>
        <taxon>Eukaryota</taxon>
        <taxon>Metazoa</taxon>
        <taxon>Ecdysozoa</taxon>
        <taxon>Nematoda</taxon>
        <taxon>Chromadorea</taxon>
        <taxon>Rhabditida</taxon>
        <taxon>Rhabditina</taxon>
        <taxon>Diplogasteromorpha</taxon>
        <taxon>Diplogasteroidea</taxon>
        <taxon>Neodiplogasteridae</taxon>
        <taxon>Pristionchus</taxon>
    </lineage>
</organism>
<keyword evidence="1" id="KW-0472">Membrane</keyword>
<proteinExistence type="predicted"/>
<feature type="non-terminal residue" evidence="2">
    <location>
        <position position="1"/>
    </location>
</feature>
<gene>
    <name evidence="2" type="ORF">PFISCL1PPCAC_10240</name>
</gene>
<keyword evidence="1" id="KW-1133">Transmembrane helix</keyword>
<keyword evidence="3" id="KW-1185">Reference proteome</keyword>
<sequence length="113" mass="12780">SLSEMIPIAPSFSSWHTVMIISYASVGSFLISMWSRDSLNGGDSRRLTSSREYLTAFSTAFAFSIEAVNDSEGILFGYVVVRWNKQRRKMRCRISARPFIVDSCRHGRSKGFV</sequence>
<evidence type="ECO:0008006" key="4">
    <source>
        <dbReference type="Google" id="ProtNLM"/>
    </source>
</evidence>
<dbReference type="AlphaFoldDB" id="A0AAV5VKW4"/>
<evidence type="ECO:0000313" key="3">
    <source>
        <dbReference type="Proteomes" id="UP001432322"/>
    </source>
</evidence>
<evidence type="ECO:0000256" key="1">
    <source>
        <dbReference type="SAM" id="Phobius"/>
    </source>
</evidence>
<feature type="non-terminal residue" evidence="2">
    <location>
        <position position="113"/>
    </location>
</feature>